<dbReference type="GO" id="GO:0008312">
    <property type="term" value="F:7S RNA binding"/>
    <property type="evidence" value="ECO:0007669"/>
    <property type="project" value="InterPro"/>
</dbReference>
<name>A0A1X2G866_9FUNG</name>
<dbReference type="GO" id="GO:0006614">
    <property type="term" value="P:SRP-dependent cotranslational protein targeting to membrane"/>
    <property type="evidence" value="ECO:0007669"/>
    <property type="project" value="InterPro"/>
</dbReference>
<dbReference type="FunFam" id="1.10.3450.40:FF:000001">
    <property type="entry name" value="Signal recognition particle subunit SRP68"/>
    <property type="match status" value="1"/>
</dbReference>
<evidence type="ECO:0000313" key="13">
    <source>
        <dbReference type="EMBL" id="ORX47499.1"/>
    </source>
</evidence>
<dbReference type="PANTHER" id="PTHR12860:SF0">
    <property type="entry name" value="SIGNAL RECOGNITION PARTICLE SUBUNIT SRP68"/>
    <property type="match status" value="1"/>
</dbReference>
<evidence type="ECO:0000256" key="12">
    <source>
        <dbReference type="PIRNR" id="PIRNR038995"/>
    </source>
</evidence>
<dbReference type="InterPro" id="IPR026258">
    <property type="entry name" value="SRP68"/>
</dbReference>
<dbReference type="InterPro" id="IPR034652">
    <property type="entry name" value="SRP68-RBD"/>
</dbReference>
<organism evidence="13 14">
    <name type="scientific">Hesseltinella vesiculosa</name>
    <dbReference type="NCBI Taxonomy" id="101127"/>
    <lineage>
        <taxon>Eukaryota</taxon>
        <taxon>Fungi</taxon>
        <taxon>Fungi incertae sedis</taxon>
        <taxon>Mucoromycota</taxon>
        <taxon>Mucoromycotina</taxon>
        <taxon>Mucoromycetes</taxon>
        <taxon>Mucorales</taxon>
        <taxon>Cunninghamellaceae</taxon>
        <taxon>Hesseltinella</taxon>
    </lineage>
</organism>
<comment type="similarity">
    <text evidence="4 12">Belongs to the SRP68 family.</text>
</comment>
<keyword evidence="7 12" id="KW-0694">RNA-binding</keyword>
<evidence type="ECO:0000256" key="7">
    <source>
        <dbReference type="ARBA" id="ARBA00022884"/>
    </source>
</evidence>
<keyword evidence="6" id="KW-0256">Endoplasmic reticulum</keyword>
<dbReference type="CDD" id="cd15481">
    <property type="entry name" value="SRP68-RBD"/>
    <property type="match status" value="1"/>
</dbReference>
<dbReference type="GO" id="GO:0005730">
    <property type="term" value="C:nucleolus"/>
    <property type="evidence" value="ECO:0007669"/>
    <property type="project" value="UniProtKB-SubCell"/>
</dbReference>
<evidence type="ECO:0000313" key="14">
    <source>
        <dbReference type="Proteomes" id="UP000242146"/>
    </source>
</evidence>
<comment type="subcellular location">
    <subcellularLocation>
        <location evidence="2 12">Cytoplasm</location>
    </subcellularLocation>
    <subcellularLocation>
        <location evidence="1">Endoplasmic reticulum</location>
    </subcellularLocation>
    <subcellularLocation>
        <location evidence="3">Nucleus</location>
        <location evidence="3">Nucleolus</location>
    </subcellularLocation>
</comment>
<evidence type="ECO:0000256" key="11">
    <source>
        <dbReference type="ARBA" id="ARBA00029498"/>
    </source>
</evidence>
<dbReference type="GO" id="GO:0030942">
    <property type="term" value="F:endoplasmic reticulum signal peptide binding"/>
    <property type="evidence" value="ECO:0007669"/>
    <property type="project" value="InterPro"/>
</dbReference>
<evidence type="ECO:0000256" key="10">
    <source>
        <dbReference type="ARBA" id="ARBA00023274"/>
    </source>
</evidence>
<accession>A0A1X2G866</accession>
<dbReference type="AlphaFoldDB" id="A0A1X2G866"/>
<dbReference type="GO" id="GO:0005829">
    <property type="term" value="C:cytosol"/>
    <property type="evidence" value="ECO:0007669"/>
    <property type="project" value="UniProtKB-ARBA"/>
</dbReference>
<gene>
    <name evidence="13" type="ORF">DM01DRAFT_1385889</name>
</gene>
<keyword evidence="5 12" id="KW-0963">Cytoplasm</keyword>
<evidence type="ECO:0000256" key="3">
    <source>
        <dbReference type="ARBA" id="ARBA00004604"/>
    </source>
</evidence>
<dbReference type="InterPro" id="IPR038253">
    <property type="entry name" value="SRP68_N_sf"/>
</dbReference>
<dbReference type="PANTHER" id="PTHR12860">
    <property type="entry name" value="SIGNAL RECOGNITION PARTICLE 68 KDA PROTEIN"/>
    <property type="match status" value="1"/>
</dbReference>
<reference evidence="13 14" key="1">
    <citation type="submission" date="2016-07" db="EMBL/GenBank/DDBJ databases">
        <title>Pervasive Adenine N6-methylation of Active Genes in Fungi.</title>
        <authorList>
            <consortium name="DOE Joint Genome Institute"/>
            <person name="Mondo S.J."/>
            <person name="Dannebaum R.O."/>
            <person name="Kuo R.C."/>
            <person name="Labutti K."/>
            <person name="Haridas S."/>
            <person name="Kuo A."/>
            <person name="Salamov A."/>
            <person name="Ahrendt S.R."/>
            <person name="Lipzen A."/>
            <person name="Sullivan W."/>
            <person name="Andreopoulos W.B."/>
            <person name="Clum A."/>
            <person name="Lindquist E."/>
            <person name="Daum C."/>
            <person name="Ramamoorthy G.K."/>
            <person name="Gryganskyi A."/>
            <person name="Culley D."/>
            <person name="Magnuson J.K."/>
            <person name="James T.Y."/>
            <person name="O'Malley M.A."/>
            <person name="Stajich J.E."/>
            <person name="Spatafora J.W."/>
            <person name="Visel A."/>
            <person name="Grigoriev I.V."/>
        </authorList>
    </citation>
    <scope>NUCLEOTIDE SEQUENCE [LARGE SCALE GENOMIC DNA]</scope>
    <source>
        <strain evidence="13 14">NRRL 3301</strain>
    </source>
</reference>
<keyword evidence="8 12" id="KW-0733">Signal recognition particle</keyword>
<evidence type="ECO:0000256" key="4">
    <source>
        <dbReference type="ARBA" id="ARBA00009352"/>
    </source>
</evidence>
<keyword evidence="10 12" id="KW-0687">Ribonucleoprotein</keyword>
<sequence>MSTAESICVDKKPMSFDLLQLINEARMQYGLRHHDYQRYREHCTRRVHRLRQMLSLTEPNSKKVNKKKELPEQFDDVRYLHLFVYETERAWAYSMELKQESTNSLDTRKRHHLTKRLKRAVESAKQLYVHCEQQVVDPRTLLYAKAYAATIQGYLDFEQQQWSACLASLLEARTIYDRFATTSHSTNPQQASLAYAAIDDMDANLRFCAYKLQCPTDQDMDTLIASLKKQHSLDALESQLTSTLGVSPATTQDGRANNTFLWRYEPLTLTQPALADAVHHARDVTGSLDLSNTDDDKQVVERYDAVLSAWADVEKRVKKLVKEDKEAAAKVASTKSSKASEQMAWVQTFVTYHYYAYTIQRNKALLSTLEKTQHRIKLWDDILKQVGYIQDLTGVKERHAFESELDILTGFFKAQRCLLVAVAYVDSQMMPEALALYQRAQTHLVQTKQLLQQSRGFDDEAVLKVTPQDLQSLEISIQSGIWKAQAQWYLHHDDQPDSTEKEVASIDDNEVETLIQRLDTYPTSLTTPGQKVPRLINFPPKFQPAPCKPFYFDLAANHIRYPEALQERASAEKGSGLWKFFGFGGAN</sequence>
<evidence type="ECO:0000256" key="1">
    <source>
        <dbReference type="ARBA" id="ARBA00004240"/>
    </source>
</evidence>
<keyword evidence="9" id="KW-0539">Nucleus</keyword>
<dbReference type="GO" id="GO:0005783">
    <property type="term" value="C:endoplasmic reticulum"/>
    <property type="evidence" value="ECO:0007669"/>
    <property type="project" value="UniProtKB-SubCell"/>
</dbReference>
<evidence type="ECO:0000256" key="8">
    <source>
        <dbReference type="ARBA" id="ARBA00023135"/>
    </source>
</evidence>
<evidence type="ECO:0000256" key="5">
    <source>
        <dbReference type="ARBA" id="ARBA00022490"/>
    </source>
</evidence>
<protein>
    <recommendedName>
        <fullName evidence="11 12">Signal recognition particle subunit SRP68</fullName>
        <shortName evidence="12">SRP68</shortName>
    </recommendedName>
</protein>
<dbReference type="Gene3D" id="1.10.3450.40">
    <property type="entry name" value="Signal recognition particle, SRP68 subunit, RNA-binding domain"/>
    <property type="match status" value="1"/>
</dbReference>
<dbReference type="STRING" id="101127.A0A1X2G866"/>
<dbReference type="EMBL" id="MCGT01000033">
    <property type="protein sequence ID" value="ORX47499.1"/>
    <property type="molecule type" value="Genomic_DNA"/>
</dbReference>
<dbReference type="GO" id="GO:0005786">
    <property type="term" value="C:signal recognition particle, endoplasmic reticulum targeting"/>
    <property type="evidence" value="ECO:0007669"/>
    <property type="project" value="UniProtKB-KW"/>
</dbReference>
<proteinExistence type="inferred from homology"/>
<comment type="function">
    <text evidence="12">Component of the signal recognition particle (SRP) complex, a ribonucleoprotein complex that mediates the cotranslational targeting of secretory and membrane proteins to the endoplasmic reticulum (ER). The SRP complex interacts with the signal sequence in nascent secretory and membrane proteins and directs them to the membrane of the ER.</text>
</comment>
<dbReference type="OrthoDB" id="10255118at2759"/>
<dbReference type="PIRSF" id="PIRSF038995">
    <property type="entry name" value="SRP68"/>
    <property type="match status" value="1"/>
</dbReference>
<dbReference type="Proteomes" id="UP000242146">
    <property type="component" value="Unassembled WGS sequence"/>
</dbReference>
<dbReference type="GO" id="GO:0005047">
    <property type="term" value="F:signal recognition particle binding"/>
    <property type="evidence" value="ECO:0007669"/>
    <property type="project" value="InterPro"/>
</dbReference>
<evidence type="ECO:0000256" key="6">
    <source>
        <dbReference type="ARBA" id="ARBA00022824"/>
    </source>
</evidence>
<dbReference type="Pfam" id="PF16969">
    <property type="entry name" value="SRP68"/>
    <property type="match status" value="1"/>
</dbReference>
<comment type="caution">
    <text evidence="13">The sequence shown here is derived from an EMBL/GenBank/DDBJ whole genome shotgun (WGS) entry which is preliminary data.</text>
</comment>
<keyword evidence="14" id="KW-1185">Reference proteome</keyword>
<evidence type="ECO:0000256" key="2">
    <source>
        <dbReference type="ARBA" id="ARBA00004496"/>
    </source>
</evidence>
<evidence type="ECO:0000256" key="9">
    <source>
        <dbReference type="ARBA" id="ARBA00023242"/>
    </source>
</evidence>